<gene>
    <name evidence="2" type="ORF">C8D97_11925</name>
</gene>
<dbReference type="SUPFAM" id="SSF48371">
    <property type="entry name" value="ARM repeat"/>
    <property type="match status" value="2"/>
</dbReference>
<feature type="compositionally biased region" description="Basic and acidic residues" evidence="1">
    <location>
        <begin position="7"/>
        <end position="19"/>
    </location>
</feature>
<proteinExistence type="predicted"/>
<dbReference type="Proteomes" id="UP000245790">
    <property type="component" value="Unassembled WGS sequence"/>
</dbReference>
<dbReference type="Gene3D" id="1.25.10.10">
    <property type="entry name" value="Leucine-rich Repeat Variant"/>
    <property type="match status" value="3"/>
</dbReference>
<keyword evidence="3" id="KW-1185">Reference proteome</keyword>
<dbReference type="EMBL" id="QGGU01000019">
    <property type="protein sequence ID" value="PWK42191.1"/>
    <property type="molecule type" value="Genomic_DNA"/>
</dbReference>
<dbReference type="AlphaFoldDB" id="A0A316F924"/>
<protein>
    <recommendedName>
        <fullName evidence="4">Leucine rich repeat (LRR) protein</fullName>
    </recommendedName>
</protein>
<sequence length="821" mass="92821">MYIRKPNFNEDLQKAKDSSSTEDELESILRYHHGEKEIAEAVAANPSCPAVLFAMLWICLRDSAESNPMVAKYKAGPNWHSRIKHSIPTRMYRWSNYISRTKTEYYKVAYLMENAEPDYQRFIMSLEPISKDIIKKYLYSKSAPLRKVIAARKDLPEEFYNRLSNDTAKTVRQVLASNPSVPSNVIGNLTKDKEFLVTKVALDNPNCPDEAVIAYQMRDKQENIKSPKISELEFNDAVKIAIDPASAPESLVQLASSEDPCIRFLIGFNYNTPSKALEQVAVDELVWVRSSVAFNKNTPLSSLDKLLKIDNEDVQIGLASNPSLPENRQLDLASKAGANAAYELANLTSYDSVHYALIKDLKPAKKANEKTWKHHLKEVLVANEKNKSQSFGRLQRGQTSRHCFISRIASKSDSCPTDLMSAYAYYSPNDLNRNPKVALALLEGRTIKPEPYKEWKIDKWLGEGAAPGFIARYYINSKDKKRQAQALSSWTTPIVDIIPFIRDPDTNSRKRIPERSTLIHFMFEMLARDEKPGVREKVAKHKNCPKTILESLACDKVTTVKVAASENMSSSSTLVKSTSSSISNEGPATERARLAKKTNDTSFLSELVTDRSMSVRLAVAGNMKTPLEVLEELSKDSKSKVRKIIASRLKDQAVIGRLLNDDEKEVRIAAANNQCWYSYKDGKYDYKKEFLELASKARDKEVRIIAAKYSADEKILKVLMEDSDDVLLKLAANLSFTDEDRVKIAEKTNNQDILAELITKTRSPELFILVLSKITSNHVSNKILSNLNMLSKPNVQEILEYHPLKAMREGLKRFKSFYQVG</sequence>
<dbReference type="OrthoDB" id="7060731at2"/>
<evidence type="ECO:0000313" key="2">
    <source>
        <dbReference type="EMBL" id="PWK42191.1"/>
    </source>
</evidence>
<dbReference type="RefSeq" id="WP_109765147.1">
    <property type="nucleotide sequence ID" value="NZ_QGGU01000019.1"/>
</dbReference>
<evidence type="ECO:0000313" key="3">
    <source>
        <dbReference type="Proteomes" id="UP000245790"/>
    </source>
</evidence>
<accession>A0A316F924</accession>
<name>A0A316F924_9GAMM</name>
<comment type="caution">
    <text evidence="2">The sequence shown here is derived from an EMBL/GenBank/DDBJ whole genome shotgun (WGS) entry which is preliminary data.</text>
</comment>
<dbReference type="InterPro" id="IPR016024">
    <property type="entry name" value="ARM-type_fold"/>
</dbReference>
<evidence type="ECO:0000256" key="1">
    <source>
        <dbReference type="SAM" id="MobiDB-lite"/>
    </source>
</evidence>
<evidence type="ECO:0008006" key="4">
    <source>
        <dbReference type="Google" id="ProtNLM"/>
    </source>
</evidence>
<feature type="region of interest" description="Disordered" evidence="1">
    <location>
        <begin position="1"/>
        <end position="21"/>
    </location>
</feature>
<reference evidence="2 3" key="1">
    <citation type="submission" date="2018-05" db="EMBL/GenBank/DDBJ databases">
        <title>Genomic Encyclopedia of Type Strains, Phase IV (KMG-IV): sequencing the most valuable type-strain genomes for metagenomic binning, comparative biology and taxonomic classification.</title>
        <authorList>
            <person name="Goeker M."/>
        </authorList>
    </citation>
    <scope>NUCLEOTIDE SEQUENCE [LARGE SCALE GENOMIC DNA]</scope>
    <source>
        <strain evidence="2 3">DSM 25350</strain>
    </source>
</reference>
<dbReference type="InterPro" id="IPR011989">
    <property type="entry name" value="ARM-like"/>
</dbReference>
<organism evidence="2 3">
    <name type="scientific">Pleionea mediterranea</name>
    <dbReference type="NCBI Taxonomy" id="523701"/>
    <lineage>
        <taxon>Bacteria</taxon>
        <taxon>Pseudomonadati</taxon>
        <taxon>Pseudomonadota</taxon>
        <taxon>Gammaproteobacteria</taxon>
        <taxon>Oceanospirillales</taxon>
        <taxon>Pleioneaceae</taxon>
        <taxon>Pleionea</taxon>
    </lineage>
</organism>